<evidence type="ECO:0000313" key="2">
    <source>
        <dbReference type="Proteomes" id="UP000034793"/>
    </source>
</evidence>
<comment type="caution">
    <text evidence="1">The sequence shown here is derived from an EMBL/GenBank/DDBJ whole genome shotgun (WGS) entry which is preliminary data.</text>
</comment>
<dbReference type="AlphaFoldDB" id="A0A0G0SR95"/>
<accession>A0A0G0SR95</accession>
<evidence type="ECO:0000313" key="1">
    <source>
        <dbReference type="EMBL" id="KKR28102.1"/>
    </source>
</evidence>
<name>A0A0G0SR95_9BACT</name>
<proteinExistence type="predicted"/>
<sequence length="56" mass="6437">MEPISIEIEGYLFLNRVTLSPGEERVKLLGGNEGVRVRRYYADKGGEETYFVEQID</sequence>
<organism evidence="1 2">
    <name type="scientific">Candidatus Woesebacteria bacterium GW2011_GWA1_39_8</name>
    <dbReference type="NCBI Taxonomy" id="1618552"/>
    <lineage>
        <taxon>Bacteria</taxon>
        <taxon>Candidatus Woeseibacteriota</taxon>
    </lineage>
</organism>
<dbReference type="EMBL" id="LBXL01000057">
    <property type="protein sequence ID" value="KKR28102.1"/>
    <property type="molecule type" value="Genomic_DNA"/>
</dbReference>
<protein>
    <submittedName>
        <fullName evidence="1">Uncharacterized protein</fullName>
    </submittedName>
</protein>
<dbReference type="Proteomes" id="UP000034793">
    <property type="component" value="Unassembled WGS sequence"/>
</dbReference>
<gene>
    <name evidence="1" type="ORF">UT61_C0057G0001</name>
</gene>
<reference evidence="1 2" key="1">
    <citation type="journal article" date="2015" name="Nature">
        <title>rRNA introns, odd ribosomes, and small enigmatic genomes across a large radiation of phyla.</title>
        <authorList>
            <person name="Brown C.T."/>
            <person name="Hug L.A."/>
            <person name="Thomas B.C."/>
            <person name="Sharon I."/>
            <person name="Castelle C.J."/>
            <person name="Singh A."/>
            <person name="Wilkins M.J."/>
            <person name="Williams K.H."/>
            <person name="Banfield J.F."/>
        </authorList>
    </citation>
    <scope>NUCLEOTIDE SEQUENCE [LARGE SCALE GENOMIC DNA]</scope>
</reference>
<feature type="non-terminal residue" evidence="1">
    <location>
        <position position="56"/>
    </location>
</feature>